<organism evidence="2 3">
    <name type="scientific">[Torrubiella] hemipterigena</name>
    <dbReference type="NCBI Taxonomy" id="1531966"/>
    <lineage>
        <taxon>Eukaryota</taxon>
        <taxon>Fungi</taxon>
        <taxon>Dikarya</taxon>
        <taxon>Ascomycota</taxon>
        <taxon>Pezizomycotina</taxon>
        <taxon>Sordariomycetes</taxon>
        <taxon>Hypocreomycetidae</taxon>
        <taxon>Hypocreales</taxon>
        <taxon>Clavicipitaceae</taxon>
        <taxon>Clavicipitaceae incertae sedis</taxon>
        <taxon>'Torrubiella' clade</taxon>
    </lineage>
</organism>
<feature type="compositionally biased region" description="Polar residues" evidence="1">
    <location>
        <begin position="1"/>
        <end position="10"/>
    </location>
</feature>
<dbReference type="AlphaFoldDB" id="A0A0A1TE49"/>
<protein>
    <recommendedName>
        <fullName evidence="4">BZIP domain-containing protein</fullName>
    </recommendedName>
</protein>
<dbReference type="HOGENOM" id="CLU_033726_0_2_1"/>
<dbReference type="PANTHER" id="PTHR38116">
    <property type="entry name" value="CHROMOSOME 7, WHOLE GENOME SHOTGUN SEQUENCE"/>
    <property type="match status" value="1"/>
</dbReference>
<accession>A0A0A1TE49</accession>
<dbReference type="PANTHER" id="PTHR38116:SF1">
    <property type="entry name" value="BZIP DOMAIN-CONTAINING PROTEIN"/>
    <property type="match status" value="1"/>
</dbReference>
<gene>
    <name evidence="2" type="ORF">VHEMI04529</name>
</gene>
<evidence type="ECO:0000256" key="1">
    <source>
        <dbReference type="SAM" id="MobiDB-lite"/>
    </source>
</evidence>
<reference evidence="2 3" key="1">
    <citation type="journal article" date="2015" name="Genome Announc.">
        <title>Draft Genome Sequence and Gene Annotation of the Entomopathogenic Fungus Verticillium hemipterigenum.</title>
        <authorList>
            <person name="Horn F."/>
            <person name="Habel A."/>
            <person name="Scharf D.H."/>
            <person name="Dworschak J."/>
            <person name="Brakhage A.A."/>
            <person name="Guthke R."/>
            <person name="Hertweck C."/>
            <person name="Linde J."/>
        </authorList>
    </citation>
    <scope>NUCLEOTIDE SEQUENCE [LARGE SCALE GENOMIC DNA]</scope>
</reference>
<dbReference type="OrthoDB" id="4938142at2759"/>
<dbReference type="EMBL" id="CDHN01000002">
    <property type="protein sequence ID" value="CEJ87840.1"/>
    <property type="molecule type" value="Genomic_DNA"/>
</dbReference>
<feature type="compositionally biased region" description="Basic and acidic residues" evidence="1">
    <location>
        <begin position="14"/>
        <end position="35"/>
    </location>
</feature>
<dbReference type="Proteomes" id="UP000039046">
    <property type="component" value="Unassembled WGS sequence"/>
</dbReference>
<proteinExistence type="predicted"/>
<keyword evidence="3" id="KW-1185">Reference proteome</keyword>
<dbReference type="Pfam" id="PF11905">
    <property type="entry name" value="DUF3425"/>
    <property type="match status" value="1"/>
</dbReference>
<feature type="compositionally biased region" description="Basic and acidic residues" evidence="1">
    <location>
        <begin position="50"/>
        <end position="63"/>
    </location>
</feature>
<evidence type="ECO:0000313" key="2">
    <source>
        <dbReference type="EMBL" id="CEJ87840.1"/>
    </source>
</evidence>
<sequence length="305" mass="34973">MMAQESSAYNPTPRLKDAKSEEEDWTKLSDVENRRKMQNRLNQRARRRRQLEQKRSKGEDNAIRKGVMYVEEQSKSKCSSASSKAPPFHSQSLNSAQLKFRLGFLICQLTTAECSSLLEQLENLVGRYLARHQLDGELLVPIMQLNIVRAMMSNAAHFGLTPELLHQDIPSPFNITGPLAINVANLPPSLQPTSLQKEITHHPWIDLFPLPSIRDAVLRRMAEYDDEELCHNLFMEVDGADTKSIGLVVWGEPWDPTGYEISSGILRKWPWFIQDCPDLIHSSNYWRRRRAERPLCTFTAADNTM</sequence>
<name>A0A0A1TE49_9HYPO</name>
<feature type="region of interest" description="Disordered" evidence="1">
    <location>
        <begin position="1"/>
        <end position="65"/>
    </location>
</feature>
<dbReference type="InterPro" id="IPR021833">
    <property type="entry name" value="DUF3425"/>
</dbReference>
<dbReference type="STRING" id="1531966.A0A0A1TE49"/>
<evidence type="ECO:0000313" key="3">
    <source>
        <dbReference type="Proteomes" id="UP000039046"/>
    </source>
</evidence>
<evidence type="ECO:0008006" key="4">
    <source>
        <dbReference type="Google" id="ProtNLM"/>
    </source>
</evidence>